<dbReference type="EC" id="3.4.13.19" evidence="1"/>
<dbReference type="InterPro" id="IPR008257">
    <property type="entry name" value="Pept_M19"/>
</dbReference>
<reference evidence="2" key="1">
    <citation type="submission" date="2016-11" db="EMBL/GenBank/DDBJ databases">
        <title>Comparative genomic and phenotypic analysis of Granulibacter bethesdensis clinical isolates from patients with chronic granulomatous disease.</title>
        <authorList>
            <person name="Zarember K.A."/>
            <person name="Porcella S.F."/>
            <person name="Chu J."/>
            <person name="Ding L."/>
            <person name="Dahlstrom E."/>
            <person name="Barbian K."/>
            <person name="Martens C."/>
            <person name="Sykora L."/>
            <person name="Kramer S."/>
            <person name="Pettinato A.M."/>
            <person name="Hong H."/>
            <person name="Wald G."/>
            <person name="Berg L.J."/>
            <person name="Rogge L.S."/>
            <person name="Greenberg D.E."/>
            <person name="Falcone E.L."/>
            <person name="Neves J.F."/>
            <person name="Simoes M.J."/>
            <person name="Casal M."/>
            <person name="Rodriguez-Lopez F.C."/>
            <person name="Zelazny A."/>
            <person name="Gallin J.I."/>
            <person name="Holland S.M."/>
        </authorList>
    </citation>
    <scope>NUCLEOTIDE SEQUENCE [LARGE SCALE GENOMIC DNA]</scope>
    <source>
        <strain evidence="2">NIH9.1</strain>
    </source>
</reference>
<dbReference type="Proteomes" id="UP000182373">
    <property type="component" value="Chromosome"/>
</dbReference>
<keyword evidence="1" id="KW-0224">Dipeptidase</keyword>
<keyword evidence="1" id="KW-0378">Hydrolase</keyword>
<dbReference type="InterPro" id="IPR032466">
    <property type="entry name" value="Metal_Hydrolase"/>
</dbReference>
<dbReference type="Pfam" id="PF01244">
    <property type="entry name" value="Peptidase_M19"/>
    <property type="match status" value="1"/>
</dbReference>
<dbReference type="GO" id="GO:0006508">
    <property type="term" value="P:proteolysis"/>
    <property type="evidence" value="ECO:0007669"/>
    <property type="project" value="InterPro"/>
</dbReference>
<dbReference type="SUPFAM" id="SSF51556">
    <property type="entry name" value="Metallo-dependent hydrolases"/>
    <property type="match status" value="1"/>
</dbReference>
<accession>A0AAC9K8I1</accession>
<dbReference type="Gene3D" id="3.20.20.140">
    <property type="entry name" value="Metal-dependent hydrolases"/>
    <property type="match status" value="1"/>
</dbReference>
<evidence type="ECO:0000313" key="2">
    <source>
        <dbReference type="Proteomes" id="UP000182373"/>
    </source>
</evidence>
<sequence>MDPQTLHHSLLTFDSHIDIPWPDGPGAFEDSPRRHVDIPKMERGSLSAGCLVAYVPQGPRTDEGRSAARDRAMAMLETIRRIGEEAASHGKSVRVVDTADAIEAAHRDKAIAILPAVENGYAMGTDLTVLDRFRALGARYLTLTHNGHNDIADSARPIPALGDDGPEHHGLSALGRDVIQRLNRLGMLVDVSHASKETMIQAADLSTTPVVATHSCVRALCDHPRNLDDEQLDVLKSTGGLIQITAMDGFLRKGGTLETVSVADFVDHIDYVVRRIGIAHVGISSDFDGGGEITGWRNAADSPNLTAELVKRGYDEAAIQAFWGGNFLRLLRIAEQRAG</sequence>
<protein>
    <submittedName>
        <fullName evidence="1">Microsomal dipeptidase</fullName>
        <ecNumber evidence="1">3.4.13.19</ecNumber>
    </submittedName>
</protein>
<keyword evidence="1" id="KW-0645">Protease</keyword>
<dbReference type="PROSITE" id="PS51365">
    <property type="entry name" value="RENAL_DIPEPTIDASE_2"/>
    <property type="match status" value="1"/>
</dbReference>
<dbReference type="PANTHER" id="PTHR10443:SF12">
    <property type="entry name" value="DIPEPTIDASE"/>
    <property type="match status" value="1"/>
</dbReference>
<gene>
    <name evidence="1" type="ORF">GbCGDNIH9_2365</name>
</gene>
<dbReference type="GO" id="GO:0070573">
    <property type="term" value="F:metallodipeptidase activity"/>
    <property type="evidence" value="ECO:0007669"/>
    <property type="project" value="InterPro"/>
</dbReference>
<organism evidence="1 2">
    <name type="scientific">Granulibacter bethesdensis</name>
    <dbReference type="NCBI Taxonomy" id="364410"/>
    <lineage>
        <taxon>Bacteria</taxon>
        <taxon>Pseudomonadati</taxon>
        <taxon>Pseudomonadota</taxon>
        <taxon>Alphaproteobacteria</taxon>
        <taxon>Acetobacterales</taxon>
        <taxon>Acetobacteraceae</taxon>
        <taxon>Granulibacter</taxon>
    </lineage>
</organism>
<dbReference type="PANTHER" id="PTHR10443">
    <property type="entry name" value="MICROSOMAL DIPEPTIDASE"/>
    <property type="match status" value="1"/>
</dbReference>
<dbReference type="AlphaFoldDB" id="A0AAC9K8I1"/>
<dbReference type="EMBL" id="CP018191">
    <property type="protein sequence ID" value="APH55696.1"/>
    <property type="molecule type" value="Genomic_DNA"/>
</dbReference>
<dbReference type="RefSeq" id="WP_072573395.1">
    <property type="nucleotide sequence ID" value="NZ_CP018191.1"/>
</dbReference>
<evidence type="ECO:0000313" key="1">
    <source>
        <dbReference type="EMBL" id="APH55696.1"/>
    </source>
</evidence>
<proteinExistence type="predicted"/>
<name>A0AAC9K8I1_9PROT</name>
<dbReference type="CDD" id="cd01301">
    <property type="entry name" value="rDP_like"/>
    <property type="match status" value="1"/>
</dbReference>